<dbReference type="InterPro" id="IPR005135">
    <property type="entry name" value="Endo/exonuclease/phosphatase"/>
</dbReference>
<name>A0A2A4IZ11_HELVI</name>
<accession>A0A2A4IZ11</accession>
<dbReference type="PANTHER" id="PTHR47027">
    <property type="entry name" value="REVERSE TRANSCRIPTASE DOMAIN-CONTAINING PROTEIN"/>
    <property type="match status" value="1"/>
</dbReference>
<dbReference type="Gene3D" id="3.60.10.10">
    <property type="entry name" value="Endonuclease/exonuclease/phosphatase"/>
    <property type="match status" value="1"/>
</dbReference>
<feature type="region of interest" description="Disordered" evidence="1">
    <location>
        <begin position="1"/>
        <end position="41"/>
    </location>
</feature>
<dbReference type="CDD" id="cd01650">
    <property type="entry name" value="RT_nLTR_like"/>
    <property type="match status" value="1"/>
</dbReference>
<feature type="compositionally biased region" description="Basic and acidic residues" evidence="1">
    <location>
        <begin position="1"/>
        <end position="12"/>
    </location>
</feature>
<dbReference type="SUPFAM" id="SSF56672">
    <property type="entry name" value="DNA/RNA polymerases"/>
    <property type="match status" value="1"/>
</dbReference>
<dbReference type="STRING" id="7102.A0A2A4IZ11"/>
<reference evidence="3" key="1">
    <citation type="submission" date="2017-09" db="EMBL/GenBank/DDBJ databases">
        <title>Contemporary evolution of a Lepidopteran species, Heliothis virescens, in response to modern agricultural practices.</title>
        <authorList>
            <person name="Fritz M.L."/>
            <person name="Deyonke A.M."/>
            <person name="Papanicolaou A."/>
            <person name="Micinski S."/>
            <person name="Westbrook J."/>
            <person name="Gould F."/>
        </authorList>
    </citation>
    <scope>NUCLEOTIDE SEQUENCE [LARGE SCALE GENOMIC DNA]</scope>
    <source>
        <strain evidence="3">HvINT-</strain>
        <tissue evidence="3">Whole body</tissue>
    </source>
</reference>
<dbReference type="GO" id="GO:0071897">
    <property type="term" value="P:DNA biosynthetic process"/>
    <property type="evidence" value="ECO:0007669"/>
    <property type="project" value="UniProtKB-ARBA"/>
</dbReference>
<evidence type="ECO:0000256" key="1">
    <source>
        <dbReference type="SAM" id="MobiDB-lite"/>
    </source>
</evidence>
<dbReference type="Gene3D" id="3.30.70.270">
    <property type="match status" value="1"/>
</dbReference>
<gene>
    <name evidence="3" type="ORF">B5V51_9559</name>
</gene>
<organism evidence="3">
    <name type="scientific">Heliothis virescens</name>
    <name type="common">Tobacco budworm moth</name>
    <dbReference type="NCBI Taxonomy" id="7102"/>
    <lineage>
        <taxon>Eukaryota</taxon>
        <taxon>Metazoa</taxon>
        <taxon>Ecdysozoa</taxon>
        <taxon>Arthropoda</taxon>
        <taxon>Hexapoda</taxon>
        <taxon>Insecta</taxon>
        <taxon>Pterygota</taxon>
        <taxon>Neoptera</taxon>
        <taxon>Endopterygota</taxon>
        <taxon>Lepidoptera</taxon>
        <taxon>Glossata</taxon>
        <taxon>Ditrysia</taxon>
        <taxon>Noctuoidea</taxon>
        <taxon>Noctuidae</taxon>
        <taxon>Heliothinae</taxon>
        <taxon>Heliothis</taxon>
    </lineage>
</organism>
<dbReference type="Pfam" id="PF00078">
    <property type="entry name" value="RVT_1"/>
    <property type="match status" value="1"/>
</dbReference>
<dbReference type="InterPro" id="IPR000477">
    <property type="entry name" value="RT_dom"/>
</dbReference>
<dbReference type="CDD" id="cd09076">
    <property type="entry name" value="L1-EN"/>
    <property type="match status" value="1"/>
</dbReference>
<dbReference type="AlphaFoldDB" id="A0A2A4IZ11"/>
<dbReference type="GO" id="GO:0003824">
    <property type="term" value="F:catalytic activity"/>
    <property type="evidence" value="ECO:0007669"/>
    <property type="project" value="InterPro"/>
</dbReference>
<feature type="domain" description="Reverse transcriptase" evidence="2">
    <location>
        <begin position="560"/>
        <end position="821"/>
    </location>
</feature>
<dbReference type="Pfam" id="PF03372">
    <property type="entry name" value="Exo_endo_phos"/>
    <property type="match status" value="1"/>
</dbReference>
<dbReference type="EMBL" id="NWSH01004369">
    <property type="protein sequence ID" value="PCG65177.1"/>
    <property type="molecule type" value="Genomic_DNA"/>
</dbReference>
<evidence type="ECO:0000313" key="3">
    <source>
        <dbReference type="EMBL" id="PCG65177.1"/>
    </source>
</evidence>
<comment type="caution">
    <text evidence="3">The sequence shown here is derived from an EMBL/GenBank/DDBJ whole genome shotgun (WGS) entry which is preliminary data.</text>
</comment>
<dbReference type="SUPFAM" id="SSF56219">
    <property type="entry name" value="DNase I-like"/>
    <property type="match status" value="1"/>
</dbReference>
<proteinExistence type="predicted"/>
<protein>
    <recommendedName>
        <fullName evidence="2">Reverse transcriptase domain-containing protein</fullName>
    </recommendedName>
</protein>
<sequence>MTSEKGMSDRVRAYPPGDAQGQHPAPVGSGQGFLHQPGRGQCKRRAREVRLRYASWNVGTMTGRARELADVLKRRRINVACLQETKWKGTKAREIGEGYKFYYCGSDGKRNGVGIVLDKNLKESVMDVKRVNDRIIVVKVMCENLILNVISVYAPQVGCDDRMKEEFWKDFDAVMMNVPLSEQVYVGGDFNGHVGRMRGNYERVHGGWGFGSQNEEGEAILQSATAFDLAVVNTWFQKNREHLITYKSGPHATQIDYFMVRRSTLKTIKDCKVIPGEAVVSQHRPLVMDVTLAVRVEKAKEKRPPKIKWHLLGKADLAEEFRKVVVDKMIEMGDMNESNVNECWSEMAMCIRKAARSILGESKGKGMIEKETWWWSTEVQSVVKEKKMKFKEWQQTEDSNESEKVQKKIEYDECKKKAKKAVAISRAKAQEKLYDSLDSPAGQNDLYRIVKSRERMTRDVRQIKCVRDGVGTVLTNDVQIKGRWKEYFERLMNEENEWSGVLHHQAVNEGLVRNVCVDEVRKALNGMKNGKAIGPDGIPVEVWKLLKMDGWKWLALFFNKLLQEETIPDEWCNSFLVPIFKNKGDVLDCNNYRGIKLMSHSMKVWEKVIERRLREESDISRNQFGFMPGRGTTDAIFCIRQLCEKFRSAHKNLHMVFVDLEKAYDRVPREVLWWALKEKGMPGKYVKLIRAMYGSCSTQVRSTAGTTASFSVGVGLHQGSALSPYLFLLIMDALTADIQEEVPWCMLFADDIVLVGESGPEVQSRLEAWRLRLETVGLKISTSKTEYLHCDFGGQSVPMTITLAGMPLPVCSDFRYLGSLVQSDGDVDRDVTHRINCGWMKWRQVTSTICDPRMPLKLKGKIYKAVIRPVVLYGSECWALKKRDENRVHVAEMRMLRWMCGVTRMDKVRNEYIRGSLKVAPVTEKMRGKRLSWYGHVMRRDESHATKRMLSMNVDGLRGRGRPKKTWMDCVKDDMSKKGVNVSMTSDREKWKEKTYCADPK</sequence>
<dbReference type="PANTHER" id="PTHR47027:SF28">
    <property type="entry name" value="ENDONUCLEASE-REVERSE TRANSCRIPTASE"/>
    <property type="match status" value="1"/>
</dbReference>
<dbReference type="PROSITE" id="PS50878">
    <property type="entry name" value="RT_POL"/>
    <property type="match status" value="1"/>
</dbReference>
<dbReference type="InterPro" id="IPR043502">
    <property type="entry name" value="DNA/RNA_pol_sf"/>
</dbReference>
<evidence type="ECO:0000259" key="2">
    <source>
        <dbReference type="PROSITE" id="PS50878"/>
    </source>
</evidence>
<dbReference type="InterPro" id="IPR043128">
    <property type="entry name" value="Rev_trsase/Diguanyl_cyclase"/>
</dbReference>
<dbReference type="InterPro" id="IPR036691">
    <property type="entry name" value="Endo/exonu/phosph_ase_sf"/>
</dbReference>